<sequence>MDQADTNEPGTNHTRRSTPTGFERIGEQRYREVVGFHYEEFTVGDVIEHRPGRTITEMDNVLMSMLSMNDAPLHIDAAYAATLPWGRPIVSSLVTLSIVGGMTARSTSGRTVANLGWDHIRLPAPVFAGDTLYAHSEVLAKRLSRSRPGEGIVSCRTTGTKSTGEVVLVYERSFLVPCRNAESAADEGGFYAGSPDASTVPPAPRESV</sequence>
<keyword evidence="3" id="KW-1185">Reference proteome</keyword>
<dbReference type="Pfam" id="PF19315">
    <property type="entry name" value="MC_hydratase"/>
    <property type="match status" value="1"/>
</dbReference>
<feature type="region of interest" description="Disordered" evidence="1">
    <location>
        <begin position="1"/>
        <end position="24"/>
    </location>
</feature>
<dbReference type="InterPro" id="IPR029069">
    <property type="entry name" value="HotDog_dom_sf"/>
</dbReference>
<evidence type="ECO:0000313" key="2">
    <source>
        <dbReference type="EMBL" id="MBM9506413.1"/>
    </source>
</evidence>
<dbReference type="EMBL" id="JADKYB010000009">
    <property type="protein sequence ID" value="MBM9506413.1"/>
    <property type="molecule type" value="Genomic_DNA"/>
</dbReference>
<accession>A0ABS2TSU8</accession>
<dbReference type="Gene3D" id="3.10.129.10">
    <property type="entry name" value="Hotdog Thioesterase"/>
    <property type="match status" value="1"/>
</dbReference>
<organism evidence="2 3">
    <name type="scientific">Actinacidiphila acididurans</name>
    <dbReference type="NCBI Taxonomy" id="2784346"/>
    <lineage>
        <taxon>Bacteria</taxon>
        <taxon>Bacillati</taxon>
        <taxon>Actinomycetota</taxon>
        <taxon>Actinomycetes</taxon>
        <taxon>Kitasatosporales</taxon>
        <taxon>Streptomycetaceae</taxon>
        <taxon>Actinacidiphila</taxon>
    </lineage>
</organism>
<dbReference type="SUPFAM" id="SSF54637">
    <property type="entry name" value="Thioesterase/thiol ester dehydrase-isomerase"/>
    <property type="match status" value="1"/>
</dbReference>
<dbReference type="PANTHER" id="PTHR43664">
    <property type="entry name" value="MONOAMINE OXIDASE-RELATED"/>
    <property type="match status" value="1"/>
</dbReference>
<dbReference type="InterPro" id="IPR048274">
    <property type="entry name" value="MC_hydratase"/>
</dbReference>
<evidence type="ECO:0000313" key="3">
    <source>
        <dbReference type="Proteomes" id="UP000749040"/>
    </source>
</evidence>
<dbReference type="RefSeq" id="WP_205358290.1">
    <property type="nucleotide sequence ID" value="NZ_JADKYB010000009.1"/>
</dbReference>
<dbReference type="CDD" id="cd03451">
    <property type="entry name" value="FkbR2"/>
    <property type="match status" value="1"/>
</dbReference>
<feature type="region of interest" description="Disordered" evidence="1">
    <location>
        <begin position="187"/>
        <end position="208"/>
    </location>
</feature>
<reference evidence="2 3" key="1">
    <citation type="submission" date="2021-01" db="EMBL/GenBank/DDBJ databases">
        <title>Streptomyces acididurans sp. nov., isolated from a peat swamp forest soil.</title>
        <authorList>
            <person name="Chantavorakit T."/>
            <person name="Duangmal K."/>
        </authorList>
    </citation>
    <scope>NUCLEOTIDE SEQUENCE [LARGE SCALE GENOMIC DNA]</scope>
    <source>
        <strain evidence="2 3">KK5PA1</strain>
    </source>
</reference>
<dbReference type="PANTHER" id="PTHR43664:SF1">
    <property type="entry name" value="BETA-METHYLMALYL-COA DEHYDRATASE"/>
    <property type="match status" value="1"/>
</dbReference>
<evidence type="ECO:0000256" key="1">
    <source>
        <dbReference type="SAM" id="MobiDB-lite"/>
    </source>
</evidence>
<proteinExistence type="predicted"/>
<name>A0ABS2TSU8_9ACTN</name>
<comment type="caution">
    <text evidence="2">The sequence shown here is derived from an EMBL/GenBank/DDBJ whole genome shotgun (WGS) entry which is preliminary data.</text>
</comment>
<gene>
    <name evidence="2" type="ORF">ITX44_18010</name>
</gene>
<dbReference type="Proteomes" id="UP000749040">
    <property type="component" value="Unassembled WGS sequence"/>
</dbReference>
<dbReference type="InterPro" id="IPR052342">
    <property type="entry name" value="MCH/BMMD"/>
</dbReference>
<protein>
    <submittedName>
        <fullName evidence="2">MaoC family dehydratase</fullName>
    </submittedName>
</protein>
<feature type="compositionally biased region" description="Polar residues" evidence="1">
    <location>
        <begin position="1"/>
        <end position="20"/>
    </location>
</feature>